<evidence type="ECO:0000313" key="2">
    <source>
        <dbReference type="EMBL" id="QCW84725.1"/>
    </source>
</evidence>
<sequence length="224" mass="25886">MNKIRIGQTVPLLPVSDWIQGNPIDLTQQNGRVVLIEVFQLNCPGCFLYGLPQAIEMHRKYSDKGLTVIGISTAFEDFDKNTLDNLKLLVNQQQVIGHSYRVLAEHDLLDDGKLSYRVPFPLAMDRLIERRANFTDEEITEFINSRIPDFEQQSDLQREQIRQNVAFYLEGLKYRAETFELFDLQGTPSSILIDKEGRLAECLFGHDPELEFRIQKLLEAEIQK</sequence>
<evidence type="ECO:0000313" key="3">
    <source>
        <dbReference type="Proteomes" id="UP000305881"/>
    </source>
</evidence>
<reference evidence="3" key="1">
    <citation type="journal article" date="2019" name="J. Bacteriol.">
        <title>A Mutagenic Screen Identifies a TonB-Dependent Receptor Required for the Lanthanide Metal Switch in the Type I Methanotroph 'Methylotuvimicrobium buryatense' 5GB1C.</title>
        <authorList>
            <person name="Groom J.D."/>
            <person name="Ford S.M."/>
            <person name="Pesesky M.W."/>
            <person name="Lidstrom M.E."/>
        </authorList>
    </citation>
    <scope>NUCLEOTIDE SEQUENCE [LARGE SCALE GENOMIC DNA]</scope>
    <source>
        <strain evidence="3">5GB1C</strain>
    </source>
</reference>
<dbReference type="STRING" id="675511.GCA_000341735_01923"/>
<dbReference type="PANTHER" id="PTHR42852">
    <property type="entry name" value="THIOL:DISULFIDE INTERCHANGE PROTEIN DSBE"/>
    <property type="match status" value="1"/>
</dbReference>
<dbReference type="PANTHER" id="PTHR42852:SF13">
    <property type="entry name" value="PROTEIN DIPZ"/>
    <property type="match status" value="1"/>
</dbReference>
<gene>
    <name evidence="2" type="ORF">EQU24_05445</name>
</gene>
<organism evidence="2 3">
    <name type="scientific">Methylotuvimicrobium buryatense</name>
    <name type="common">Methylomicrobium buryatense</name>
    <dbReference type="NCBI Taxonomy" id="95641"/>
    <lineage>
        <taxon>Bacteria</taxon>
        <taxon>Pseudomonadati</taxon>
        <taxon>Pseudomonadota</taxon>
        <taxon>Gammaproteobacteria</taxon>
        <taxon>Methylococcales</taxon>
        <taxon>Methylococcaceae</taxon>
        <taxon>Methylotuvimicrobium</taxon>
    </lineage>
</organism>
<dbReference type="InterPro" id="IPR050553">
    <property type="entry name" value="Thioredoxin_ResA/DsbE_sf"/>
</dbReference>
<evidence type="ECO:0000259" key="1">
    <source>
        <dbReference type="PROSITE" id="PS51352"/>
    </source>
</evidence>
<accession>A0A4V1IKF5</accession>
<feature type="domain" description="Thioredoxin" evidence="1">
    <location>
        <begin position="4"/>
        <end position="166"/>
    </location>
</feature>
<dbReference type="Pfam" id="PF00578">
    <property type="entry name" value="AhpC-TSA"/>
    <property type="match status" value="1"/>
</dbReference>
<dbReference type="AlphaFoldDB" id="A0A4V1IKF5"/>
<dbReference type="PROSITE" id="PS51352">
    <property type="entry name" value="THIOREDOXIN_2"/>
    <property type="match status" value="1"/>
</dbReference>
<dbReference type="SUPFAM" id="SSF52833">
    <property type="entry name" value="Thioredoxin-like"/>
    <property type="match status" value="1"/>
</dbReference>
<dbReference type="EMBL" id="CP035467">
    <property type="protein sequence ID" value="QCW84725.1"/>
    <property type="molecule type" value="Genomic_DNA"/>
</dbReference>
<dbReference type="Gene3D" id="3.40.30.10">
    <property type="entry name" value="Glutaredoxin"/>
    <property type="match status" value="1"/>
</dbReference>
<dbReference type="Proteomes" id="UP000305881">
    <property type="component" value="Chromosome"/>
</dbReference>
<dbReference type="GO" id="GO:0016491">
    <property type="term" value="F:oxidoreductase activity"/>
    <property type="evidence" value="ECO:0007669"/>
    <property type="project" value="InterPro"/>
</dbReference>
<dbReference type="InterPro" id="IPR036249">
    <property type="entry name" value="Thioredoxin-like_sf"/>
</dbReference>
<dbReference type="GO" id="GO:0016209">
    <property type="term" value="F:antioxidant activity"/>
    <property type="evidence" value="ECO:0007669"/>
    <property type="project" value="InterPro"/>
</dbReference>
<dbReference type="InterPro" id="IPR000866">
    <property type="entry name" value="AhpC/TSA"/>
</dbReference>
<protein>
    <submittedName>
        <fullName evidence="2">Redoxin domain-containing protein</fullName>
    </submittedName>
</protein>
<name>A0A4V1IKF5_METBY</name>
<proteinExistence type="predicted"/>
<keyword evidence="3" id="KW-1185">Reference proteome</keyword>
<dbReference type="KEGG" id="mbur:EQU24_05445"/>
<dbReference type="InterPro" id="IPR013766">
    <property type="entry name" value="Thioredoxin_domain"/>
</dbReference>
<dbReference type="OrthoDB" id="9811352at2"/>